<dbReference type="EMBL" id="MSCL01000001">
    <property type="protein sequence ID" value="PQJ75968.1"/>
    <property type="molecule type" value="Genomic_DNA"/>
</dbReference>
<feature type="domain" description="PDZ" evidence="7">
    <location>
        <begin position="278"/>
        <end position="325"/>
    </location>
</feature>
<dbReference type="InterPro" id="IPR040573">
    <property type="entry name" value="TSP_N"/>
</dbReference>
<evidence type="ECO:0000256" key="6">
    <source>
        <dbReference type="SAM" id="SignalP"/>
    </source>
</evidence>
<accession>A0A2S7WEA8</accession>
<dbReference type="SMART" id="SM00228">
    <property type="entry name" value="PDZ"/>
    <property type="match status" value="1"/>
</dbReference>
<dbReference type="GO" id="GO:0008236">
    <property type="term" value="F:serine-type peptidase activity"/>
    <property type="evidence" value="ECO:0007669"/>
    <property type="project" value="UniProtKB-KW"/>
</dbReference>
<keyword evidence="9" id="KW-1185">Reference proteome</keyword>
<dbReference type="OrthoDB" id="9812068at2"/>
<dbReference type="GO" id="GO:0030288">
    <property type="term" value="C:outer membrane-bounded periplasmic space"/>
    <property type="evidence" value="ECO:0007669"/>
    <property type="project" value="TreeGrafter"/>
</dbReference>
<dbReference type="CDD" id="cd07560">
    <property type="entry name" value="Peptidase_S41_CPP"/>
    <property type="match status" value="1"/>
</dbReference>
<dbReference type="SUPFAM" id="SSF50156">
    <property type="entry name" value="PDZ domain-like"/>
    <property type="match status" value="1"/>
</dbReference>
<reference evidence="8 9" key="1">
    <citation type="submission" date="2016-12" db="EMBL/GenBank/DDBJ databases">
        <title>Trade-off between light-utilization and light-protection in marine flavobacteria.</title>
        <authorList>
            <person name="Kumagai Y."/>
            <person name="Yoshizawa S."/>
            <person name="Kogure K."/>
            <person name="Iwasaki W."/>
        </authorList>
    </citation>
    <scope>NUCLEOTIDE SEQUENCE [LARGE SCALE GENOMIC DNA]</scope>
    <source>
        <strain evidence="8 9">KCTC 22729</strain>
    </source>
</reference>
<evidence type="ECO:0000256" key="2">
    <source>
        <dbReference type="ARBA" id="ARBA00022670"/>
    </source>
</evidence>
<dbReference type="RefSeq" id="WP_105047115.1">
    <property type="nucleotide sequence ID" value="NZ_CP150662.1"/>
</dbReference>
<dbReference type="CDD" id="cd06782">
    <property type="entry name" value="cpPDZ_CPP-like"/>
    <property type="match status" value="1"/>
</dbReference>
<comment type="similarity">
    <text evidence="1 5">Belongs to the peptidase S41A family.</text>
</comment>
<dbReference type="Gene3D" id="3.90.226.10">
    <property type="entry name" value="2-enoyl-CoA Hydratase, Chain A, domain 1"/>
    <property type="match status" value="1"/>
</dbReference>
<dbReference type="NCBIfam" id="TIGR00225">
    <property type="entry name" value="prc"/>
    <property type="match status" value="1"/>
</dbReference>
<dbReference type="InterPro" id="IPR036034">
    <property type="entry name" value="PDZ_sf"/>
</dbReference>
<organism evidence="8 9">
    <name type="scientific">Polaribacter gangjinensis</name>
    <dbReference type="NCBI Taxonomy" id="574710"/>
    <lineage>
        <taxon>Bacteria</taxon>
        <taxon>Pseudomonadati</taxon>
        <taxon>Bacteroidota</taxon>
        <taxon>Flavobacteriia</taxon>
        <taxon>Flavobacteriales</taxon>
        <taxon>Flavobacteriaceae</taxon>
    </lineage>
</organism>
<evidence type="ECO:0000256" key="4">
    <source>
        <dbReference type="ARBA" id="ARBA00022825"/>
    </source>
</evidence>
<dbReference type="Pfam" id="PF11818">
    <property type="entry name" value="DUF3340"/>
    <property type="match status" value="1"/>
</dbReference>
<evidence type="ECO:0000256" key="5">
    <source>
        <dbReference type="RuleBase" id="RU004404"/>
    </source>
</evidence>
<evidence type="ECO:0000256" key="3">
    <source>
        <dbReference type="ARBA" id="ARBA00022801"/>
    </source>
</evidence>
<gene>
    <name evidence="8" type="ORF">BTO13_12365</name>
</gene>
<dbReference type="GO" id="GO:0004175">
    <property type="term" value="F:endopeptidase activity"/>
    <property type="evidence" value="ECO:0007669"/>
    <property type="project" value="TreeGrafter"/>
</dbReference>
<dbReference type="GO" id="GO:0006508">
    <property type="term" value="P:proteolysis"/>
    <property type="evidence" value="ECO:0007669"/>
    <property type="project" value="UniProtKB-KW"/>
</dbReference>
<dbReference type="PROSITE" id="PS50106">
    <property type="entry name" value="PDZ"/>
    <property type="match status" value="1"/>
</dbReference>
<dbReference type="Gene3D" id="2.30.42.10">
    <property type="match status" value="1"/>
</dbReference>
<protein>
    <submittedName>
        <fullName evidence="8">Tail-specific protease</fullName>
    </submittedName>
</protein>
<evidence type="ECO:0000313" key="9">
    <source>
        <dbReference type="Proteomes" id="UP000237608"/>
    </source>
</evidence>
<feature type="chain" id="PRO_5015671087" evidence="6">
    <location>
        <begin position="26"/>
        <end position="711"/>
    </location>
</feature>
<dbReference type="AlphaFoldDB" id="A0A2S7WEA8"/>
<dbReference type="InterPro" id="IPR029045">
    <property type="entry name" value="ClpP/crotonase-like_dom_sf"/>
</dbReference>
<evidence type="ECO:0000259" key="7">
    <source>
        <dbReference type="PROSITE" id="PS50106"/>
    </source>
</evidence>
<dbReference type="Pfam" id="PF03572">
    <property type="entry name" value="Peptidase_S41"/>
    <property type="match status" value="1"/>
</dbReference>
<proteinExistence type="inferred from homology"/>
<dbReference type="SMART" id="SM00245">
    <property type="entry name" value="TSPc"/>
    <property type="match status" value="1"/>
</dbReference>
<evidence type="ECO:0000313" key="8">
    <source>
        <dbReference type="EMBL" id="PQJ75968.1"/>
    </source>
</evidence>
<dbReference type="Pfam" id="PF17804">
    <property type="entry name" value="TSP_NTD"/>
    <property type="match status" value="1"/>
</dbReference>
<dbReference type="InterPro" id="IPR004447">
    <property type="entry name" value="Peptidase_S41A"/>
</dbReference>
<dbReference type="SUPFAM" id="SSF52096">
    <property type="entry name" value="ClpP/crotonase"/>
    <property type="match status" value="1"/>
</dbReference>
<dbReference type="InterPro" id="IPR001478">
    <property type="entry name" value="PDZ"/>
</dbReference>
<dbReference type="PANTHER" id="PTHR32060">
    <property type="entry name" value="TAIL-SPECIFIC PROTEASE"/>
    <property type="match status" value="1"/>
</dbReference>
<keyword evidence="2 5" id="KW-0645">Protease</keyword>
<dbReference type="Proteomes" id="UP000237608">
    <property type="component" value="Unassembled WGS sequence"/>
</dbReference>
<comment type="caution">
    <text evidence="8">The sequence shown here is derived from an EMBL/GenBank/DDBJ whole genome shotgun (WGS) entry which is preliminary data.</text>
</comment>
<dbReference type="GO" id="GO:0007165">
    <property type="term" value="P:signal transduction"/>
    <property type="evidence" value="ECO:0007669"/>
    <property type="project" value="TreeGrafter"/>
</dbReference>
<dbReference type="Pfam" id="PF00595">
    <property type="entry name" value="PDZ"/>
    <property type="match status" value="1"/>
</dbReference>
<name>A0A2S7WEA8_9FLAO</name>
<dbReference type="InterPro" id="IPR020992">
    <property type="entry name" value="Tail_Prtase_C"/>
</dbReference>
<keyword evidence="4 5" id="KW-0720">Serine protease</keyword>
<evidence type="ECO:0000256" key="1">
    <source>
        <dbReference type="ARBA" id="ARBA00009179"/>
    </source>
</evidence>
<keyword evidence="6" id="KW-0732">Signal</keyword>
<feature type="signal peptide" evidence="6">
    <location>
        <begin position="1"/>
        <end position="25"/>
    </location>
</feature>
<sequence>MKSNFKLSFTLLAFLFLIKSSGIIANEKVAKNEDPEKDKVLIFVLKNILTRGHYVVKDLNDSFSEHVFKTFIDGLDPSKRYFTQDDIKEFSRYKYQIDNQLLKDDLSFYNLVYNCFLERVKKAKSYYGGILDKPFDYTKEETIDLDYEKLPFAKNYNELIDYWRKQLKLQTLDKIQELTALEKDKLKKDKNYTVKSFETLEKESRAEVLKSMDELYLRIEELEHEDWFSTYLNAIVSGFDPHTTYMQPNVKEVFDQNISGKLEGIGARLQKKGIYTQIFELVSGGPAWKQGDLEEGDIILKVAQGNKEPLDIVGMRLDDAIKFIKGPKGTEVRLTVKKKIDGTIQEISIIRDVVELGETFVKSSIVMKNNKKYAIIDLPSFYIDFSDENYRDSAKDMEKEIERLKSEGVEGLIIDLRNNGGGSLKTAIEISGLFIDEGPIVQVKYRGENPVVKRDTDPKTQWDKAVVVLVNEFSASASEIFAAAMQDYKRAVILGGNQTYGKGTVQNILPINQFYPKYEKDLGFLKMTIQKFYRINGGSTQKEGVYSDIAMPTRLSYLKNGERDLEGALSWDKVVQADYKQANSYSNFADVVYNSKQRIASNEKFIKINEYAKWLKENQDNASFSLNYEKFVKENEAKEKEAKKFTSVFEFKSDVTFTSPKYEVALMKENKDLESKRVAWHKNLTKDIYISEALNVLSELKLSKKTAIVKN</sequence>
<keyword evidence="3 5" id="KW-0378">Hydrolase</keyword>
<dbReference type="InterPro" id="IPR005151">
    <property type="entry name" value="Tail-specific_protease"/>
</dbReference>
<dbReference type="PANTHER" id="PTHR32060:SF22">
    <property type="entry name" value="CARBOXYL-TERMINAL-PROCESSING PEPTIDASE 3, CHLOROPLASTIC"/>
    <property type="match status" value="1"/>
</dbReference>